<sequence length="136" mass="15370">MYHAPCRTRHQSRLPTCSEVRARRGPAANFNESGGTQKRPQGKLNETDISHRSGTKHVTLLVDFLDLILACPPTYPSLFILSLCPRIPQSFCFLLQIMTQSPFPNTPIVFLHHSRDPAPAQRTQLGRQRLQSIEIP</sequence>
<proteinExistence type="predicted"/>
<feature type="compositionally biased region" description="Polar residues" evidence="1">
    <location>
        <begin position="30"/>
        <end position="39"/>
    </location>
</feature>
<dbReference type="EMBL" id="KB644411">
    <property type="protein sequence ID" value="EPS28591.1"/>
    <property type="molecule type" value="Genomic_DNA"/>
</dbReference>
<evidence type="ECO:0000313" key="2">
    <source>
        <dbReference type="EMBL" id="EPS28591.1"/>
    </source>
</evidence>
<evidence type="ECO:0000256" key="1">
    <source>
        <dbReference type="SAM" id="MobiDB-lite"/>
    </source>
</evidence>
<reference evidence="2 3" key="1">
    <citation type="journal article" date="2013" name="PLoS ONE">
        <title>Genomic and secretomic analyses reveal unique features of the lignocellulolytic enzyme system of Penicillium decumbens.</title>
        <authorList>
            <person name="Liu G."/>
            <person name="Zhang L."/>
            <person name="Wei X."/>
            <person name="Zou G."/>
            <person name="Qin Y."/>
            <person name="Ma L."/>
            <person name="Li J."/>
            <person name="Zheng H."/>
            <person name="Wang S."/>
            <person name="Wang C."/>
            <person name="Xun L."/>
            <person name="Zhao G.-P."/>
            <person name="Zhou Z."/>
            <person name="Qu Y."/>
        </authorList>
    </citation>
    <scope>NUCLEOTIDE SEQUENCE [LARGE SCALE GENOMIC DNA]</scope>
    <source>
        <strain evidence="3">114-2 / CGMCC 5302</strain>
    </source>
</reference>
<dbReference type="HOGENOM" id="CLU_1876147_0_0_1"/>
<feature type="region of interest" description="Disordered" evidence="1">
    <location>
        <begin position="25"/>
        <end position="49"/>
    </location>
</feature>
<protein>
    <submittedName>
        <fullName evidence="2">Uncharacterized protein</fullName>
    </submittedName>
</protein>
<gene>
    <name evidence="2" type="ORF">PDE_03537</name>
</gene>
<keyword evidence="3" id="KW-1185">Reference proteome</keyword>
<dbReference type="AlphaFoldDB" id="S7ZIS2"/>
<dbReference type="Proteomes" id="UP000019376">
    <property type="component" value="Unassembled WGS sequence"/>
</dbReference>
<organism evidence="2 3">
    <name type="scientific">Penicillium oxalicum (strain 114-2 / CGMCC 5302)</name>
    <name type="common">Penicillium decumbens</name>
    <dbReference type="NCBI Taxonomy" id="933388"/>
    <lineage>
        <taxon>Eukaryota</taxon>
        <taxon>Fungi</taxon>
        <taxon>Dikarya</taxon>
        <taxon>Ascomycota</taxon>
        <taxon>Pezizomycotina</taxon>
        <taxon>Eurotiomycetes</taxon>
        <taxon>Eurotiomycetidae</taxon>
        <taxon>Eurotiales</taxon>
        <taxon>Aspergillaceae</taxon>
        <taxon>Penicillium</taxon>
    </lineage>
</organism>
<evidence type="ECO:0000313" key="3">
    <source>
        <dbReference type="Proteomes" id="UP000019376"/>
    </source>
</evidence>
<accession>S7ZIS2</accession>
<name>S7ZIS2_PENO1</name>